<comment type="caution">
    <text evidence="5">The sequence shown here is derived from an EMBL/GenBank/DDBJ whole genome shotgun (WGS) entry which is preliminary data.</text>
</comment>
<evidence type="ECO:0000256" key="1">
    <source>
        <dbReference type="SAM" id="MobiDB-lite"/>
    </source>
</evidence>
<dbReference type="Gene3D" id="1.20.58.2200">
    <property type="match status" value="1"/>
</dbReference>
<dbReference type="Pfam" id="PF25800">
    <property type="entry name" value="FimV_N"/>
    <property type="match status" value="1"/>
</dbReference>
<keyword evidence="3" id="KW-0732">Signal</keyword>
<evidence type="ECO:0000256" key="2">
    <source>
        <dbReference type="SAM" id="Phobius"/>
    </source>
</evidence>
<evidence type="ECO:0000256" key="3">
    <source>
        <dbReference type="SAM" id="SignalP"/>
    </source>
</evidence>
<dbReference type="EMBL" id="RCCI01000007">
    <property type="protein sequence ID" value="RLJ62785.1"/>
    <property type="molecule type" value="Genomic_DNA"/>
</dbReference>
<dbReference type="AlphaFoldDB" id="A0A497X9U9"/>
<dbReference type="InterPro" id="IPR057840">
    <property type="entry name" value="FimV_N"/>
</dbReference>
<evidence type="ECO:0000313" key="6">
    <source>
        <dbReference type="Proteomes" id="UP000268908"/>
    </source>
</evidence>
<feature type="compositionally biased region" description="Basic and acidic residues" evidence="1">
    <location>
        <begin position="167"/>
        <end position="216"/>
    </location>
</feature>
<keyword evidence="6" id="KW-1185">Reference proteome</keyword>
<accession>A0A497X9U9</accession>
<feature type="signal peptide" evidence="3">
    <location>
        <begin position="1"/>
        <end position="28"/>
    </location>
</feature>
<feature type="region of interest" description="Disordered" evidence="1">
    <location>
        <begin position="154"/>
        <end position="216"/>
    </location>
</feature>
<feature type="region of interest" description="Disordered" evidence="1">
    <location>
        <begin position="318"/>
        <end position="372"/>
    </location>
</feature>
<feature type="compositionally biased region" description="Low complexity" evidence="1">
    <location>
        <begin position="437"/>
        <end position="453"/>
    </location>
</feature>
<gene>
    <name evidence="5" type="ORF">DFR35_2602</name>
</gene>
<name>A0A497X9U9_9PROT</name>
<feature type="compositionally biased region" description="Basic and acidic residues" evidence="1">
    <location>
        <begin position="335"/>
        <end position="368"/>
    </location>
</feature>
<proteinExistence type="predicted"/>
<dbReference type="InterPro" id="IPR020012">
    <property type="entry name" value="LysM_FimV"/>
</dbReference>
<feature type="compositionally biased region" description="Low complexity" evidence="1">
    <location>
        <begin position="747"/>
        <end position="759"/>
    </location>
</feature>
<protein>
    <submittedName>
        <fullName evidence="5">Pilus assembly protein FimV</fullName>
    </submittedName>
</protein>
<evidence type="ECO:0000259" key="4">
    <source>
        <dbReference type="Pfam" id="PF25800"/>
    </source>
</evidence>
<dbReference type="NCBIfam" id="TIGR03505">
    <property type="entry name" value="FimV_core"/>
    <property type="match status" value="1"/>
</dbReference>
<feature type="domain" description="FimV N-terminal" evidence="4">
    <location>
        <begin position="29"/>
        <end position="135"/>
    </location>
</feature>
<evidence type="ECO:0000313" key="5">
    <source>
        <dbReference type="EMBL" id="RLJ62785.1"/>
    </source>
</evidence>
<keyword evidence="2" id="KW-0472">Membrane</keyword>
<dbReference type="NCBIfam" id="TIGR03504">
    <property type="entry name" value="FimV_Cterm"/>
    <property type="match status" value="1"/>
</dbReference>
<dbReference type="InterPro" id="IPR020011">
    <property type="entry name" value="FimV_C"/>
</dbReference>
<feature type="compositionally biased region" description="Pro residues" evidence="1">
    <location>
        <begin position="481"/>
        <end position="506"/>
    </location>
</feature>
<sequence>MHKHHKRNTLRASALALALAAFPLVASAAGLGKLTVLSGLGQPLRAEIDVTASREEVGSLAPRLAPAETFRQQGIEFAAALASVRMAIDKRPSGQPYIKITSDRALSEPFIDMLVELSWGSGRLVREYTFLLDPPADVTQKVVATPVALPETKVEKPVATEPAKPAAEVKAEEPKAEEAKAEPKAEEPKAEEAKAESKAEPKAEQAKAEPKAKPEVKVAAKAMEGREVKRGDTLGKIAAELKPEGVNLDQMLVALYRGNQEAFDSHNMNRLRAGKILKVPETGEVVAVDAAEARKIVVAQSSDFNAYRRKLSEAVAKAPVKEEEPKQAAAGKITPKVDDKAPAPAAGKDKLEVSRTEAAKDAKGDKAKSQARITALEEDLVARDRALKEANSRVAELEKNVGDLKKLAELKSQGGAQLQQQAQKPADAKKPEPPAPAKTAEAAKAPAAPTAAPAAPPPPPAQPAEAEKPAEPPKTAEAPKPAEPPKPAAPPPVKKKVAPPPPPPEPDFMEEYGTLVMGGGGVIALVLGYLGFTVMRKKRQAKAADTEPLSEITGTDLSANSVFGTTGGQSVDTGAALHTDFGQGPASAEEGVDPVAEADVYMAYGRDAQAEEILIEALKKEPTRLAIHVKLLEIYNARRAAKPFETLALDLKGLTGGSGPEWEKALAMGRVLDPNNVLYGAAAAPAVEQAPPPPSHVASTVILMPDQPEKMQATVTMPGQLAHMAAAAEARPPAEEVSSLDFDLDLGGPAEAAPAPGAAAPAAAEASGLAFDLDLGGPAATEAAVAPAAAGLDIDLGFGTEAAPAAPDLGIDFALDATPAPAAPAASAEPLAAPSGGLDFDFDIGTPTPAPAAAAAAPALDLGGLSLELGEPAQPAAAAPAEDNPEVATKLELAQAYEEMGDKDGARELLREVLNEGSAGQQETARARLAQLG</sequence>
<dbReference type="Proteomes" id="UP000268908">
    <property type="component" value="Unassembled WGS sequence"/>
</dbReference>
<feature type="region of interest" description="Disordered" evidence="1">
    <location>
        <begin position="412"/>
        <end position="510"/>
    </location>
</feature>
<reference evidence="5 6" key="1">
    <citation type="submission" date="2018-10" db="EMBL/GenBank/DDBJ databases">
        <title>Genomic Encyclopedia of Type Strains, Phase IV (KMG-IV): sequencing the most valuable type-strain genomes for metagenomic binning, comparative biology and taxonomic classification.</title>
        <authorList>
            <person name="Goeker M."/>
        </authorList>
    </citation>
    <scope>NUCLEOTIDE SEQUENCE [LARGE SCALE GENOMIC DNA]</scope>
    <source>
        <strain evidence="5 6">DSM 26916</strain>
    </source>
</reference>
<keyword evidence="2" id="KW-0812">Transmembrane</keyword>
<organism evidence="5 6">
    <name type="scientific">Sulfurisoma sediminicola</name>
    <dbReference type="NCBI Taxonomy" id="1381557"/>
    <lineage>
        <taxon>Bacteria</taxon>
        <taxon>Pseudomonadati</taxon>
        <taxon>Pseudomonadota</taxon>
        <taxon>Betaproteobacteria</taxon>
        <taxon>Nitrosomonadales</taxon>
        <taxon>Sterolibacteriaceae</taxon>
        <taxon>Sulfurisoma</taxon>
    </lineage>
</organism>
<feature type="region of interest" description="Disordered" evidence="1">
    <location>
        <begin position="728"/>
        <end position="759"/>
    </location>
</feature>
<feature type="chain" id="PRO_5019863500" evidence="3">
    <location>
        <begin position="29"/>
        <end position="933"/>
    </location>
</feature>
<keyword evidence="2" id="KW-1133">Transmembrane helix</keyword>
<dbReference type="InterPro" id="IPR038440">
    <property type="entry name" value="FimV_C_sf"/>
</dbReference>
<feature type="transmembrane region" description="Helical" evidence="2">
    <location>
        <begin position="512"/>
        <end position="532"/>
    </location>
</feature>